<evidence type="ECO:0000256" key="3">
    <source>
        <dbReference type="ARBA" id="ARBA00023004"/>
    </source>
</evidence>
<evidence type="ECO:0000256" key="6">
    <source>
        <dbReference type="SAM" id="SignalP"/>
    </source>
</evidence>
<dbReference type="Gene3D" id="1.10.760.10">
    <property type="entry name" value="Cytochrome c-like domain"/>
    <property type="match status" value="4"/>
</dbReference>
<organism evidence="8 9">
    <name type="scientific">Candidatus Nitronereus thalassa</name>
    <dbReference type="NCBI Taxonomy" id="3020898"/>
    <lineage>
        <taxon>Bacteria</taxon>
        <taxon>Pseudomonadati</taxon>
        <taxon>Nitrospirota</taxon>
        <taxon>Nitrospiria</taxon>
        <taxon>Nitrospirales</taxon>
        <taxon>Nitrospiraceae</taxon>
        <taxon>Candidatus Nitronereus</taxon>
    </lineage>
</organism>
<dbReference type="RefSeq" id="WP_313832774.1">
    <property type="nucleotide sequence ID" value="NZ_JAQOUE010000001.1"/>
</dbReference>
<evidence type="ECO:0000256" key="5">
    <source>
        <dbReference type="SAM" id="MobiDB-lite"/>
    </source>
</evidence>
<feature type="domain" description="Cytochrome c" evidence="7">
    <location>
        <begin position="36"/>
        <end position="128"/>
    </location>
</feature>
<dbReference type="Pfam" id="PF13442">
    <property type="entry name" value="Cytochrome_CBB3"/>
    <property type="match status" value="1"/>
</dbReference>
<name>A0ABU3K7M5_9BACT</name>
<reference evidence="8 9" key="1">
    <citation type="journal article" date="2023" name="ISME J.">
        <title>Cultivation and genomic characterization of novel and ubiquitous marine nitrite-oxidizing bacteria from the Nitrospirales.</title>
        <authorList>
            <person name="Mueller A.J."/>
            <person name="Daebeler A."/>
            <person name="Herbold C.W."/>
            <person name="Kirkegaard R.H."/>
            <person name="Daims H."/>
        </authorList>
    </citation>
    <scope>NUCLEOTIDE SEQUENCE [LARGE SCALE GENOMIC DNA]</scope>
    <source>
        <strain evidence="8 9">EB</strain>
    </source>
</reference>
<gene>
    <name evidence="8" type="ORF">PPG34_08440</name>
</gene>
<feature type="domain" description="Cytochrome c" evidence="7">
    <location>
        <begin position="146"/>
        <end position="230"/>
    </location>
</feature>
<sequence length="476" mass="52935">MKVFSHRAGKGWTNMRLALMGSLVLMLGCSTNLWAADEQQAEMMVKNVCATCHKFQGDPESRFNLKAPDLMWGGSKYQHKWLVDFLMGKEKMLYVKSYRWDQGWEPDVHIKLPEDQAEAIAAYLEKHYIDPRVKVGAFDLTKVTKKDFQDGAFIYKEHACIGCHTIEENGQLVGGPQSVDLSESGRRYNQDWLFRFGINPQDFTPHSGEFLADATEPQLRSVIGYLMTLGVPDFKFYEPWKSPEFQMASVDRGKVIYKEYCSQCHGATGKGDGPGASGLSPKPAIHANMAFDKLPMEYLYNVIYHGGRSVGKSTSMPYWSLTIHQQGVADVIAYLKVTFKGSPEMAAATTGEGPSGVCPQPRKTKNAPGNIRNMTNPLPADSTNIKAGETLFQQTAQPLACMNCHGVKGDGKGPMGGALNPHPRNFTCGETMKDISDGQMFWIIKNGSKGTGMMAFPMMPDNQIWQLIHYIRTLAK</sequence>
<keyword evidence="2 4" id="KW-0479">Metal-binding</keyword>
<evidence type="ECO:0000256" key="2">
    <source>
        <dbReference type="ARBA" id="ARBA00022723"/>
    </source>
</evidence>
<dbReference type="InterPro" id="IPR036909">
    <property type="entry name" value="Cyt_c-like_dom_sf"/>
</dbReference>
<dbReference type="EMBL" id="JAQOUE010000001">
    <property type="protein sequence ID" value="MDT7042378.1"/>
    <property type="molecule type" value="Genomic_DNA"/>
</dbReference>
<feature type="signal peptide" evidence="6">
    <location>
        <begin position="1"/>
        <end position="35"/>
    </location>
</feature>
<keyword evidence="3 4" id="KW-0408">Iron</keyword>
<feature type="domain" description="Cytochrome c" evidence="7">
    <location>
        <begin position="248"/>
        <end position="339"/>
    </location>
</feature>
<keyword evidence="9" id="KW-1185">Reference proteome</keyword>
<dbReference type="Proteomes" id="UP001250932">
    <property type="component" value="Unassembled WGS sequence"/>
</dbReference>
<feature type="region of interest" description="Disordered" evidence="5">
    <location>
        <begin position="346"/>
        <end position="378"/>
    </location>
</feature>
<dbReference type="Pfam" id="PF00034">
    <property type="entry name" value="Cytochrom_C"/>
    <property type="match status" value="2"/>
</dbReference>
<protein>
    <submittedName>
        <fullName evidence="8">C-type cytochrome</fullName>
    </submittedName>
</protein>
<dbReference type="PANTHER" id="PTHR35008">
    <property type="entry name" value="BLL4482 PROTEIN-RELATED"/>
    <property type="match status" value="1"/>
</dbReference>
<dbReference type="InterPro" id="IPR051459">
    <property type="entry name" value="Cytochrome_c-type_DH"/>
</dbReference>
<dbReference type="PROSITE" id="PS51257">
    <property type="entry name" value="PROKAR_LIPOPROTEIN"/>
    <property type="match status" value="1"/>
</dbReference>
<dbReference type="SUPFAM" id="SSF46626">
    <property type="entry name" value="Cytochrome c"/>
    <property type="match status" value="4"/>
</dbReference>
<keyword evidence="1 4" id="KW-0349">Heme</keyword>
<evidence type="ECO:0000256" key="1">
    <source>
        <dbReference type="ARBA" id="ARBA00022617"/>
    </source>
</evidence>
<proteinExistence type="predicted"/>
<evidence type="ECO:0000259" key="7">
    <source>
        <dbReference type="PROSITE" id="PS51007"/>
    </source>
</evidence>
<dbReference type="PANTHER" id="PTHR35008:SF4">
    <property type="entry name" value="BLL4482 PROTEIN"/>
    <property type="match status" value="1"/>
</dbReference>
<evidence type="ECO:0000256" key="4">
    <source>
        <dbReference type="PROSITE-ProRule" id="PRU00433"/>
    </source>
</evidence>
<dbReference type="PROSITE" id="PS51007">
    <property type="entry name" value="CYTC"/>
    <property type="match status" value="4"/>
</dbReference>
<dbReference type="InterPro" id="IPR009056">
    <property type="entry name" value="Cyt_c-like_dom"/>
</dbReference>
<feature type="chain" id="PRO_5045292206" evidence="6">
    <location>
        <begin position="36"/>
        <end position="476"/>
    </location>
</feature>
<evidence type="ECO:0000313" key="8">
    <source>
        <dbReference type="EMBL" id="MDT7042378.1"/>
    </source>
</evidence>
<evidence type="ECO:0000313" key="9">
    <source>
        <dbReference type="Proteomes" id="UP001250932"/>
    </source>
</evidence>
<accession>A0ABU3K7M5</accession>
<feature type="domain" description="Cytochrome c" evidence="7">
    <location>
        <begin position="383"/>
        <end position="475"/>
    </location>
</feature>
<comment type="caution">
    <text evidence="8">The sequence shown here is derived from an EMBL/GenBank/DDBJ whole genome shotgun (WGS) entry which is preliminary data.</text>
</comment>
<keyword evidence="6" id="KW-0732">Signal</keyword>